<dbReference type="Proteomes" id="UP000015100">
    <property type="component" value="Unassembled WGS sequence"/>
</dbReference>
<sequence>MDTGFTLQQVLAVAKLHPLYNPDVVYPPTPTDVSQIAREAECNNGTDIDLSAVPLSTKETLYPTLNRLFSDTSAQNTFRTAAYISTTGGGSGGLPMVFATDVIENRNHRAAAGALAKACGLIEPGDVILTMHVSGALYRSLNLMTEIFEMAGGTVFCAGHKMTMPVVIEAIIKYKVNVISGDGSQVLYFANFVAGLPDAERSKINISKVIYTSDPLNTTQRRHVSSALGARIFSIIGSCEAGAWGVANMELTGEPDEGVDFIFDTRMIRMEILPASIMENPGQKPNSLPDGEAGIIVQTSLSRLRNPLIRYISGDMGCLRPFPREKFANMDTEHLKVVRVYGRDRRFSFKWFGEYFEFARIRDIIQKTEEWGVLQYQIILENVENEESQLELRLYRSKMVEGPVLEAAIRTRLEGFFVVFEQNRHLFKVTFIDAVDEFERSKTGSKVMNFVDRRAH</sequence>
<dbReference type="OrthoDB" id="10047078at2759"/>
<dbReference type="EMBL" id="AQGS01000114">
    <property type="protein sequence ID" value="EPS42451.1"/>
    <property type="molecule type" value="Genomic_DNA"/>
</dbReference>
<gene>
    <name evidence="1" type="ORF">H072_3643</name>
</gene>
<organism evidence="1 2">
    <name type="scientific">Dactylellina haptotyla (strain CBS 200.50)</name>
    <name type="common">Nematode-trapping fungus</name>
    <name type="synonym">Monacrosporium haptotylum</name>
    <dbReference type="NCBI Taxonomy" id="1284197"/>
    <lineage>
        <taxon>Eukaryota</taxon>
        <taxon>Fungi</taxon>
        <taxon>Dikarya</taxon>
        <taxon>Ascomycota</taxon>
        <taxon>Pezizomycotina</taxon>
        <taxon>Orbiliomycetes</taxon>
        <taxon>Orbiliales</taxon>
        <taxon>Orbiliaceae</taxon>
        <taxon>Dactylellina</taxon>
    </lineage>
</organism>
<dbReference type="OMA" id="RNPLIRY"/>
<dbReference type="Gene3D" id="3.40.50.12780">
    <property type="entry name" value="N-terminal domain of ligase-like"/>
    <property type="match status" value="1"/>
</dbReference>
<dbReference type="eggNOG" id="ENOG502S242">
    <property type="taxonomic scope" value="Eukaryota"/>
</dbReference>
<keyword evidence="2" id="KW-1185">Reference proteome</keyword>
<accession>S8AMV9</accession>
<comment type="caution">
    <text evidence="1">The sequence shown here is derived from an EMBL/GenBank/DDBJ whole genome shotgun (WGS) entry which is preliminary data.</text>
</comment>
<dbReference type="PANTHER" id="PTHR43845:SF1">
    <property type="entry name" value="BLR5969 PROTEIN"/>
    <property type="match status" value="1"/>
</dbReference>
<evidence type="ECO:0008006" key="3">
    <source>
        <dbReference type="Google" id="ProtNLM"/>
    </source>
</evidence>
<dbReference type="InterPro" id="IPR042099">
    <property type="entry name" value="ANL_N_sf"/>
</dbReference>
<reference evidence="2" key="2">
    <citation type="submission" date="2013-04" db="EMBL/GenBank/DDBJ databases">
        <title>Genomic mechanisms accounting for the adaptation to parasitism in nematode-trapping fungi.</title>
        <authorList>
            <person name="Ahren D.G."/>
        </authorList>
    </citation>
    <scope>NUCLEOTIDE SEQUENCE [LARGE SCALE GENOMIC DNA]</scope>
    <source>
        <strain evidence="2">CBS 200.50</strain>
    </source>
</reference>
<evidence type="ECO:0000313" key="1">
    <source>
        <dbReference type="EMBL" id="EPS42451.1"/>
    </source>
</evidence>
<dbReference type="PANTHER" id="PTHR43845">
    <property type="entry name" value="BLR5969 PROTEIN"/>
    <property type="match status" value="1"/>
</dbReference>
<dbReference type="AlphaFoldDB" id="S8AMV9"/>
<evidence type="ECO:0000313" key="2">
    <source>
        <dbReference type="Proteomes" id="UP000015100"/>
    </source>
</evidence>
<name>S8AMV9_DACHA</name>
<dbReference type="HOGENOM" id="CLU_047422_0_0_1"/>
<reference evidence="1 2" key="1">
    <citation type="journal article" date="2013" name="PLoS Genet.">
        <title>Genomic mechanisms accounting for the adaptation to parasitism in nematode-trapping fungi.</title>
        <authorList>
            <person name="Meerupati T."/>
            <person name="Andersson K.M."/>
            <person name="Friman E."/>
            <person name="Kumar D."/>
            <person name="Tunlid A."/>
            <person name="Ahren D."/>
        </authorList>
    </citation>
    <scope>NUCLEOTIDE SEQUENCE [LARGE SCALE GENOMIC DNA]</scope>
    <source>
        <strain evidence="1 2">CBS 200.50</strain>
    </source>
</reference>
<protein>
    <recommendedName>
        <fullName evidence="3">AMP-dependent synthetase/ligase domain-containing protein</fullName>
    </recommendedName>
</protein>
<dbReference type="SUPFAM" id="SSF56801">
    <property type="entry name" value="Acetyl-CoA synthetase-like"/>
    <property type="match status" value="1"/>
</dbReference>
<proteinExistence type="predicted"/>